<dbReference type="Proteomes" id="UP001385951">
    <property type="component" value="Unassembled WGS sequence"/>
</dbReference>
<keyword evidence="2" id="KW-1185">Reference proteome</keyword>
<comment type="caution">
    <text evidence="1">The sequence shown here is derived from an EMBL/GenBank/DDBJ whole genome shotgun (WGS) entry which is preliminary data.</text>
</comment>
<dbReference type="AlphaFoldDB" id="A0AAW0GY64"/>
<accession>A0AAW0GY64</accession>
<name>A0AAW0GY64_9APHY</name>
<organism evidence="1 2">
    <name type="scientific">Cerrena zonata</name>
    <dbReference type="NCBI Taxonomy" id="2478898"/>
    <lineage>
        <taxon>Eukaryota</taxon>
        <taxon>Fungi</taxon>
        <taxon>Dikarya</taxon>
        <taxon>Basidiomycota</taxon>
        <taxon>Agaricomycotina</taxon>
        <taxon>Agaricomycetes</taxon>
        <taxon>Polyporales</taxon>
        <taxon>Cerrenaceae</taxon>
        <taxon>Cerrena</taxon>
    </lineage>
</organism>
<proteinExistence type="predicted"/>
<sequence>MHMIFSRQWYKIQCIHIATGNPTFFSTATYTFDMAAPSEMTTLDISGKFVMNKTLGDDTDEILRLQGVGWFTRKAIQMATIYLTIKHYKDDDGLEHIDIDQILTGGVGGTQEIRVLNWQERSHEDHVFGPVVGKSRRIKVEDVENDWLKQSWSADTQEHGLVNSWVQSDTPKSGKTWIAEQTWGFEEIGDARRYVRHVYFIGPAGERIQARLVYDYQGPLDS</sequence>
<protein>
    <submittedName>
        <fullName evidence="1">Uncharacterized protein</fullName>
    </submittedName>
</protein>
<dbReference type="PANTHER" id="PTHR38115:SF1">
    <property type="entry name" value="LIPOCALIN-LIKE DOMAIN-CONTAINING PROTEIN"/>
    <property type="match status" value="1"/>
</dbReference>
<gene>
    <name evidence="1" type="ORF">QCA50_001983</name>
</gene>
<dbReference type="InterPro" id="IPR053037">
    <property type="entry name" value="Pericyclase_pydY-like"/>
</dbReference>
<evidence type="ECO:0000313" key="2">
    <source>
        <dbReference type="Proteomes" id="UP001385951"/>
    </source>
</evidence>
<dbReference type="PANTHER" id="PTHR38115">
    <property type="entry name" value="LIPOCALIN-LIKE DOMAIN-CONTAINING PROTEIN"/>
    <property type="match status" value="1"/>
</dbReference>
<evidence type="ECO:0000313" key="1">
    <source>
        <dbReference type="EMBL" id="KAK7694795.1"/>
    </source>
</evidence>
<dbReference type="Gene3D" id="2.40.128.20">
    <property type="match status" value="1"/>
</dbReference>
<dbReference type="EMBL" id="JASBNA010000002">
    <property type="protein sequence ID" value="KAK7694795.1"/>
    <property type="molecule type" value="Genomic_DNA"/>
</dbReference>
<dbReference type="InterPro" id="IPR012674">
    <property type="entry name" value="Calycin"/>
</dbReference>
<reference evidence="1 2" key="1">
    <citation type="submission" date="2022-09" db="EMBL/GenBank/DDBJ databases">
        <authorList>
            <person name="Palmer J.M."/>
        </authorList>
    </citation>
    <scope>NUCLEOTIDE SEQUENCE [LARGE SCALE GENOMIC DNA]</scope>
    <source>
        <strain evidence="1 2">DSM 7382</strain>
    </source>
</reference>